<dbReference type="Proteomes" id="UP000437709">
    <property type="component" value="Unassembled WGS sequence"/>
</dbReference>
<reference evidence="1 2" key="1">
    <citation type="submission" date="2019-10" db="EMBL/GenBank/DDBJ databases">
        <title>Georgenia wutianyii sp. nov. and Georgenia yuyongxinii sp. nov. isolated from plateau pika (Ochotona curzoniae) in the Qinghai-Tibet plateau of China.</title>
        <authorList>
            <person name="Tian Z."/>
        </authorList>
    </citation>
    <scope>NUCLEOTIDE SEQUENCE [LARGE SCALE GENOMIC DNA]</scope>
    <source>
        <strain evidence="1 2">JCM 19765</strain>
    </source>
</reference>
<gene>
    <name evidence="1" type="ORF">GB881_08945</name>
</gene>
<organism evidence="1 2">
    <name type="scientific">Georgenia subflava</name>
    <dbReference type="NCBI Taxonomy" id="1622177"/>
    <lineage>
        <taxon>Bacteria</taxon>
        <taxon>Bacillati</taxon>
        <taxon>Actinomycetota</taxon>
        <taxon>Actinomycetes</taxon>
        <taxon>Micrococcales</taxon>
        <taxon>Bogoriellaceae</taxon>
        <taxon>Georgenia</taxon>
    </lineage>
</organism>
<keyword evidence="2" id="KW-1185">Reference proteome</keyword>
<dbReference type="EMBL" id="WHPC01000028">
    <property type="protein sequence ID" value="MPV37177.1"/>
    <property type="molecule type" value="Genomic_DNA"/>
</dbReference>
<evidence type="ECO:0000313" key="1">
    <source>
        <dbReference type="EMBL" id="MPV37177.1"/>
    </source>
</evidence>
<dbReference type="RefSeq" id="WP_152195561.1">
    <property type="nucleotide sequence ID" value="NZ_VUKD01000003.1"/>
</dbReference>
<sequence length="212" mass="21937">MNAAVTSRGRAHVPFTIVVPTGWGRIPVGKGSREAVEKILDRTFAGTSGPQAARLRSQIQGALHRQLRAAAAQSGVELYLPVERVHGITVPASVIASVPSLDGDDEPMDVLLGVAARHPGAEVIEVGGTPCVRATRAGLASDGGGELSGSPVASRQISYYLTDPTDTSRYVILAATILEADGEGGAAVADAVTELVDAMLTTFRWVGTEAAR</sequence>
<dbReference type="OrthoDB" id="4196369at2"/>
<name>A0A6N7EK55_9MICO</name>
<proteinExistence type="predicted"/>
<protein>
    <submittedName>
        <fullName evidence="1">Uncharacterized protein</fullName>
    </submittedName>
</protein>
<accession>A0A6N7EK55</accession>
<dbReference type="AlphaFoldDB" id="A0A6N7EK55"/>
<comment type="caution">
    <text evidence="1">The sequence shown here is derived from an EMBL/GenBank/DDBJ whole genome shotgun (WGS) entry which is preliminary data.</text>
</comment>
<evidence type="ECO:0000313" key="2">
    <source>
        <dbReference type="Proteomes" id="UP000437709"/>
    </source>
</evidence>